<name>A0A3T1DCQ4_9BACL</name>
<gene>
    <name evidence="2" type="primary">pdaB</name>
    <name evidence="2" type="ORF">KCTCHS21_52760</name>
</gene>
<dbReference type="InterPro" id="IPR002509">
    <property type="entry name" value="NODB_dom"/>
</dbReference>
<dbReference type="GO" id="GO:0016810">
    <property type="term" value="F:hydrolase activity, acting on carbon-nitrogen (but not peptide) bonds"/>
    <property type="evidence" value="ECO:0007669"/>
    <property type="project" value="InterPro"/>
</dbReference>
<dbReference type="Pfam" id="PF01522">
    <property type="entry name" value="Polysacc_deac_1"/>
    <property type="match status" value="1"/>
</dbReference>
<dbReference type="InterPro" id="IPR011330">
    <property type="entry name" value="Glyco_hydro/deAcase_b/a-brl"/>
</dbReference>
<accession>A0A3T1DCQ4</accession>
<keyword evidence="3" id="KW-1185">Reference proteome</keyword>
<dbReference type="EMBL" id="AP019400">
    <property type="protein sequence ID" value="BBI35877.1"/>
    <property type="molecule type" value="Genomic_DNA"/>
</dbReference>
<dbReference type="GO" id="GO:0016020">
    <property type="term" value="C:membrane"/>
    <property type="evidence" value="ECO:0007669"/>
    <property type="project" value="TreeGrafter"/>
</dbReference>
<dbReference type="AlphaFoldDB" id="A0A3T1DCQ4"/>
<dbReference type="OrthoDB" id="62208at2"/>
<proteinExistence type="predicted"/>
<reference evidence="2 3" key="1">
    <citation type="submission" date="2019-01" db="EMBL/GenBank/DDBJ databases">
        <title>Complete genome sequence of Cohnella hallensis HS21 isolated from Korean fir (Abies koreana) rhizospheric soil.</title>
        <authorList>
            <person name="Jiang L."/>
            <person name="Kang S.W."/>
            <person name="Kim S."/>
            <person name="Jung J."/>
            <person name="Kim C.Y."/>
            <person name="Kim D.H."/>
            <person name="Kim S.W."/>
            <person name="Lee J."/>
        </authorList>
    </citation>
    <scope>NUCLEOTIDE SEQUENCE [LARGE SCALE GENOMIC DNA]</scope>
    <source>
        <strain evidence="2 3">HS21</strain>
    </source>
</reference>
<sequence length="208" mass="23703">MNSIFEPVYRVNTQRKCVALTFDIGWGSKELNPVLKVLTANEVKKATFFLSGPWVMKRPKLARIIKTLGYEIGSHGNRHENYTKHGDKWIINEVKLAGKAIRRVTGVNCRLIRTPYGDMNHRVTKLLGSLGYRTIHWSVDSLDWMNPGIPAIIRNSTKMVKPGHILLLHASDSARQTAKALPFIIRRLRRQGFDFVTVSDLLKLEKNS</sequence>
<dbReference type="PROSITE" id="PS51677">
    <property type="entry name" value="NODB"/>
    <property type="match status" value="1"/>
</dbReference>
<dbReference type="InterPro" id="IPR050248">
    <property type="entry name" value="Polysacc_deacetylase_ArnD"/>
</dbReference>
<dbReference type="KEGG" id="cohn:KCTCHS21_52760"/>
<evidence type="ECO:0000313" key="3">
    <source>
        <dbReference type="Proteomes" id="UP000289856"/>
    </source>
</evidence>
<dbReference type="SUPFAM" id="SSF88713">
    <property type="entry name" value="Glycoside hydrolase/deacetylase"/>
    <property type="match status" value="1"/>
</dbReference>
<organism evidence="2 3">
    <name type="scientific">Cohnella abietis</name>
    <dbReference type="NCBI Taxonomy" id="2507935"/>
    <lineage>
        <taxon>Bacteria</taxon>
        <taxon>Bacillati</taxon>
        <taxon>Bacillota</taxon>
        <taxon>Bacilli</taxon>
        <taxon>Bacillales</taxon>
        <taxon>Paenibacillaceae</taxon>
        <taxon>Cohnella</taxon>
    </lineage>
</organism>
<dbReference type="RefSeq" id="WP_130614918.1">
    <property type="nucleotide sequence ID" value="NZ_AP019400.1"/>
</dbReference>
<evidence type="ECO:0000259" key="1">
    <source>
        <dbReference type="PROSITE" id="PS51677"/>
    </source>
</evidence>
<dbReference type="Proteomes" id="UP000289856">
    <property type="component" value="Chromosome"/>
</dbReference>
<dbReference type="GO" id="GO:0005975">
    <property type="term" value="P:carbohydrate metabolic process"/>
    <property type="evidence" value="ECO:0007669"/>
    <property type="project" value="InterPro"/>
</dbReference>
<feature type="domain" description="NodB homology" evidence="1">
    <location>
        <begin position="16"/>
        <end position="196"/>
    </location>
</feature>
<dbReference type="PANTHER" id="PTHR10587:SF128">
    <property type="entry name" value="POLYSACCHARIDE DEACETYLASE PDAB-RELATED"/>
    <property type="match status" value="1"/>
</dbReference>
<dbReference type="Gene3D" id="3.20.20.370">
    <property type="entry name" value="Glycoside hydrolase/deacetylase"/>
    <property type="match status" value="1"/>
</dbReference>
<protein>
    <submittedName>
        <fullName evidence="2">Putative polysaccharide deacetylase PdaB</fullName>
    </submittedName>
</protein>
<dbReference type="PANTHER" id="PTHR10587">
    <property type="entry name" value="GLYCOSYL TRANSFERASE-RELATED"/>
    <property type="match status" value="1"/>
</dbReference>
<evidence type="ECO:0000313" key="2">
    <source>
        <dbReference type="EMBL" id="BBI35877.1"/>
    </source>
</evidence>